<dbReference type="STRING" id="363999.A0A439D2E0"/>
<dbReference type="AlphaFoldDB" id="A0A439D2E0"/>
<feature type="compositionally biased region" description="Basic and acidic residues" evidence="1">
    <location>
        <begin position="226"/>
        <end position="238"/>
    </location>
</feature>
<protein>
    <submittedName>
        <fullName evidence="2">Uncharacterized protein</fullName>
    </submittedName>
</protein>
<comment type="caution">
    <text evidence="2">The sequence shown here is derived from an EMBL/GenBank/DDBJ whole genome shotgun (WGS) entry which is preliminary data.</text>
</comment>
<reference evidence="2 3" key="1">
    <citation type="submission" date="2018-12" db="EMBL/GenBank/DDBJ databases">
        <title>Draft genome sequence of Xylaria grammica IHI A82.</title>
        <authorList>
            <person name="Buettner E."/>
            <person name="Kellner H."/>
        </authorList>
    </citation>
    <scope>NUCLEOTIDE SEQUENCE [LARGE SCALE GENOMIC DNA]</scope>
    <source>
        <strain evidence="2 3">IHI A82</strain>
    </source>
</reference>
<keyword evidence="3" id="KW-1185">Reference proteome</keyword>
<feature type="region of interest" description="Disordered" evidence="1">
    <location>
        <begin position="226"/>
        <end position="252"/>
    </location>
</feature>
<dbReference type="EMBL" id="RYZI01000191">
    <property type="protein sequence ID" value="RWA08614.1"/>
    <property type="molecule type" value="Genomic_DNA"/>
</dbReference>
<organism evidence="2 3">
    <name type="scientific">Xylaria grammica</name>
    <dbReference type="NCBI Taxonomy" id="363999"/>
    <lineage>
        <taxon>Eukaryota</taxon>
        <taxon>Fungi</taxon>
        <taxon>Dikarya</taxon>
        <taxon>Ascomycota</taxon>
        <taxon>Pezizomycotina</taxon>
        <taxon>Sordariomycetes</taxon>
        <taxon>Xylariomycetidae</taxon>
        <taxon>Xylariales</taxon>
        <taxon>Xylariaceae</taxon>
        <taxon>Xylaria</taxon>
    </lineage>
</organism>
<sequence length="280" mass="30583">MASRTQTTTTNAGPSSHRGAISATVASSYCLENQDQSDCYEAVLTQTVRLEQALARTASPTPIDLVLETEHDFNALYHRLFTCTGHIIPLSPAASGSQSPFPPQMPKYSVTCLASERPVLLGLSLLAERVVGMLEDMFRLAARAAQTADKASDFVWAGTPETSSLSARRIHRSLRNMMARPCASVDVESYRSLRVDDFDVQGQAKSDAMGRILKLRAQRVFEALDGARRAEPRTKQGREQSPGGPLDWGGSGTVFEEITRTLLDDLIRRMESLLGALVLL</sequence>
<evidence type="ECO:0000313" key="2">
    <source>
        <dbReference type="EMBL" id="RWA08614.1"/>
    </source>
</evidence>
<gene>
    <name evidence="2" type="ORF">EKO27_g6491</name>
</gene>
<evidence type="ECO:0000313" key="3">
    <source>
        <dbReference type="Proteomes" id="UP000286045"/>
    </source>
</evidence>
<dbReference type="Proteomes" id="UP000286045">
    <property type="component" value="Unassembled WGS sequence"/>
</dbReference>
<proteinExistence type="predicted"/>
<name>A0A439D2E0_9PEZI</name>
<accession>A0A439D2E0</accession>
<evidence type="ECO:0000256" key="1">
    <source>
        <dbReference type="SAM" id="MobiDB-lite"/>
    </source>
</evidence>